<organism evidence="2">
    <name type="scientific">Oikopleura dioica</name>
    <name type="common">Tunicate</name>
    <dbReference type="NCBI Taxonomy" id="34765"/>
    <lineage>
        <taxon>Eukaryota</taxon>
        <taxon>Metazoa</taxon>
        <taxon>Chordata</taxon>
        <taxon>Tunicata</taxon>
        <taxon>Appendicularia</taxon>
        <taxon>Copelata</taxon>
        <taxon>Oikopleuridae</taxon>
        <taxon>Oikopleura</taxon>
    </lineage>
</organism>
<protein>
    <recommendedName>
        <fullName evidence="1">Methyltransferase domain-containing protein</fullName>
    </recommendedName>
</protein>
<dbReference type="InterPro" id="IPR025714">
    <property type="entry name" value="Methyltranfer_dom"/>
</dbReference>
<evidence type="ECO:0000259" key="1">
    <source>
        <dbReference type="Pfam" id="PF13679"/>
    </source>
</evidence>
<dbReference type="InterPro" id="IPR029063">
    <property type="entry name" value="SAM-dependent_MTases_sf"/>
</dbReference>
<sequence>MEDFLIQKKFCDEYREFGNAHMVDFIQGDYTTRFLNSGELGDSFRSSVDECKKMMEKKLVRIEELKEELNSSHLILSPDSPKVKDMPEKDKKSYEISQLSHLIADVCQTTETNHVIDVGAGKGYLSTFLSAEFGLEVTAIDCVKNNLEKTLERAKSLEKHFHHRSNQADEKMEKKSTKVKIECVGDVVRKIG</sequence>
<dbReference type="InterPro" id="IPR052220">
    <property type="entry name" value="METTL25"/>
</dbReference>
<reference evidence="2" key="1">
    <citation type="journal article" date="2010" name="Science">
        <title>Plasticity of animal genome architecture unmasked by rapid evolution of a pelagic tunicate.</title>
        <authorList>
            <person name="Denoeud F."/>
            <person name="Henriet S."/>
            <person name="Mungpakdee S."/>
            <person name="Aury J.M."/>
            <person name="Da Silva C."/>
            <person name="Brinkmann H."/>
            <person name="Mikhaleva J."/>
            <person name="Olsen L.C."/>
            <person name="Jubin C."/>
            <person name="Canestro C."/>
            <person name="Bouquet J.M."/>
            <person name="Danks G."/>
            <person name="Poulain J."/>
            <person name="Campsteijn C."/>
            <person name="Adamski M."/>
            <person name="Cross I."/>
            <person name="Yadetie F."/>
            <person name="Muffato M."/>
            <person name="Louis A."/>
            <person name="Butcher S."/>
            <person name="Tsagkogeorga G."/>
            <person name="Konrad A."/>
            <person name="Singh S."/>
            <person name="Jensen M.F."/>
            <person name="Cong E.H."/>
            <person name="Eikeseth-Otteraa H."/>
            <person name="Noel B."/>
            <person name="Anthouard V."/>
            <person name="Porcel B.M."/>
            <person name="Kachouri-Lafond R."/>
            <person name="Nishino A."/>
            <person name="Ugolini M."/>
            <person name="Chourrout P."/>
            <person name="Nishida H."/>
            <person name="Aasland R."/>
            <person name="Huzurbazar S."/>
            <person name="Westhof E."/>
            <person name="Delsuc F."/>
            <person name="Lehrach H."/>
            <person name="Reinhardt R."/>
            <person name="Weissenbach J."/>
            <person name="Roy S.W."/>
            <person name="Artiguenave F."/>
            <person name="Postlethwait J.H."/>
            <person name="Manak J.R."/>
            <person name="Thompson E.M."/>
            <person name="Jaillon O."/>
            <person name="Du Pasquier L."/>
            <person name="Boudinot P."/>
            <person name="Liberles D.A."/>
            <person name="Volff J.N."/>
            <person name="Philippe H."/>
            <person name="Lenhard B."/>
            <person name="Roest Crollius H."/>
            <person name="Wincker P."/>
            <person name="Chourrout D."/>
        </authorList>
    </citation>
    <scope>NUCLEOTIDE SEQUENCE [LARGE SCALE GENOMIC DNA]</scope>
</reference>
<accession>E4Y4Q3</accession>
<dbReference type="SUPFAM" id="SSF53335">
    <property type="entry name" value="S-adenosyl-L-methionine-dependent methyltransferases"/>
    <property type="match status" value="1"/>
</dbReference>
<feature type="domain" description="Methyltransferase" evidence="1">
    <location>
        <begin position="91"/>
        <end position="177"/>
    </location>
</feature>
<dbReference type="Gene3D" id="3.40.50.150">
    <property type="entry name" value="Vaccinia Virus protein VP39"/>
    <property type="match status" value="1"/>
</dbReference>
<proteinExistence type="predicted"/>
<dbReference type="EMBL" id="FN654280">
    <property type="protein sequence ID" value="CBY30651.1"/>
    <property type="molecule type" value="Genomic_DNA"/>
</dbReference>
<dbReference type="AlphaFoldDB" id="E4Y4Q3"/>
<dbReference type="PANTHER" id="PTHR12496:SF0">
    <property type="entry name" value="METHYLTRANSFERASE DOMAIN-CONTAINING PROTEIN"/>
    <property type="match status" value="1"/>
</dbReference>
<dbReference type="Pfam" id="PF13679">
    <property type="entry name" value="Methyltransf_32"/>
    <property type="match status" value="1"/>
</dbReference>
<evidence type="ECO:0000313" key="2">
    <source>
        <dbReference type="EMBL" id="CBY30651.1"/>
    </source>
</evidence>
<name>E4Y4Q3_OIKDI</name>
<dbReference type="Proteomes" id="UP000011014">
    <property type="component" value="Unassembled WGS sequence"/>
</dbReference>
<dbReference type="PANTHER" id="PTHR12496">
    <property type="entry name" value="CGI-41 METHYLTRANSFERASE"/>
    <property type="match status" value="1"/>
</dbReference>
<gene>
    <name evidence="2" type="ORF">GSOID_T00018531001</name>
</gene>